<evidence type="ECO:0000256" key="2">
    <source>
        <dbReference type="ARBA" id="ARBA00022490"/>
    </source>
</evidence>
<evidence type="ECO:0000256" key="1">
    <source>
        <dbReference type="ARBA" id="ARBA00004496"/>
    </source>
</evidence>
<dbReference type="RefSeq" id="WP_238273824.1">
    <property type="nucleotide sequence ID" value="NZ_BPQR01000007.1"/>
</dbReference>
<dbReference type="HAMAP" id="MF_00801">
    <property type="entry name" value="Endonuclease_5"/>
    <property type="match status" value="1"/>
</dbReference>
<keyword evidence="5 6" id="KW-0378">Hydrolase</keyword>
<protein>
    <recommendedName>
        <fullName evidence="6">Endonuclease V</fullName>
        <ecNumber evidence="6">3.1.21.7</ecNumber>
    </recommendedName>
    <alternativeName>
        <fullName evidence="6">Deoxyinosine 3'endonuclease</fullName>
    </alternativeName>
    <alternativeName>
        <fullName evidence="6">Deoxyribonuclease V</fullName>
        <shortName evidence="6">DNase V</shortName>
    </alternativeName>
</protein>
<dbReference type="Gene3D" id="3.30.2170.10">
    <property type="entry name" value="archaeoglobus fulgidus dsm 4304 superfamily"/>
    <property type="match status" value="1"/>
</dbReference>
<keyword evidence="8" id="KW-1185">Reference proteome</keyword>
<dbReference type="PANTHER" id="PTHR28511">
    <property type="entry name" value="ENDONUCLEASE V"/>
    <property type="match status" value="1"/>
</dbReference>
<name>A0ABQ4SPT8_9HYPH</name>
<keyword evidence="3 6" id="KW-0540">Nuclease</keyword>
<gene>
    <name evidence="6 7" type="primary">nfi</name>
    <name evidence="7" type="ORF">AOPFMNJM_0394</name>
</gene>
<dbReference type="GO" id="GO:0004519">
    <property type="term" value="F:endonuclease activity"/>
    <property type="evidence" value="ECO:0007669"/>
    <property type="project" value="UniProtKB-KW"/>
</dbReference>
<evidence type="ECO:0000256" key="6">
    <source>
        <dbReference type="HAMAP-Rule" id="MF_00801"/>
    </source>
</evidence>
<feature type="site" description="Interaction with target DNA" evidence="6">
    <location>
        <position position="81"/>
    </location>
</feature>
<reference evidence="7" key="2">
    <citation type="submission" date="2021-08" db="EMBL/GenBank/DDBJ databases">
        <authorList>
            <person name="Tani A."/>
            <person name="Ola A."/>
            <person name="Ogura Y."/>
            <person name="Katsura K."/>
            <person name="Hayashi T."/>
        </authorList>
    </citation>
    <scope>NUCLEOTIDE SEQUENCE</scope>
    <source>
        <strain evidence="7">LMG 23639</strain>
    </source>
</reference>
<keyword evidence="6" id="KW-0234">DNA repair</keyword>
<evidence type="ECO:0000256" key="5">
    <source>
        <dbReference type="ARBA" id="ARBA00022801"/>
    </source>
</evidence>
<reference evidence="7" key="1">
    <citation type="journal article" date="2021" name="Front. Microbiol.">
        <title>Comprehensive Comparative Genomics and Phenotyping of Methylobacterium Species.</title>
        <authorList>
            <person name="Alessa O."/>
            <person name="Ogura Y."/>
            <person name="Fujitani Y."/>
            <person name="Takami H."/>
            <person name="Hayashi T."/>
            <person name="Sahin N."/>
            <person name="Tani A."/>
        </authorList>
    </citation>
    <scope>NUCLEOTIDE SEQUENCE</scope>
    <source>
        <strain evidence="7">LMG 23639</strain>
    </source>
</reference>
<comment type="catalytic activity">
    <reaction evidence="6">
        <text>Endonucleolytic cleavage at apurinic or apyrimidinic sites to products with a 5'-phosphate.</text>
        <dbReference type="EC" id="3.1.21.7"/>
    </reaction>
</comment>
<dbReference type="InterPro" id="IPR007581">
    <property type="entry name" value="Endonuclease-V"/>
</dbReference>
<evidence type="ECO:0000313" key="8">
    <source>
        <dbReference type="Proteomes" id="UP001055102"/>
    </source>
</evidence>
<comment type="similarity">
    <text evidence="6">Belongs to the endonuclease V family.</text>
</comment>
<sequence length="220" mass="23906">MRIERRHAWDLTPTEAVALQRRLREEVVADRPIDLGSVRLVAGVDVSVKSERSRAAVVVATFPGFEVVETVTALAPTPFPYVPGLLSFREGPVLEEAFGKLQAEPDVFLFDGMGTAHPRRIGIASHMGLWLQRPTIGCGKTRLCGRNGPLSEEKGAHVPLVDRGETIGAVVRTRTGKHPMFISPGHLADIPTSVALVLACAPKYRLPEPIRLAHRAAGDF</sequence>
<keyword evidence="2 6" id="KW-0963">Cytoplasm</keyword>
<keyword evidence="6" id="KW-0227">DNA damage</keyword>
<keyword evidence="4 6" id="KW-0255">Endonuclease</keyword>
<comment type="subcellular location">
    <subcellularLocation>
        <location evidence="1 6">Cytoplasm</location>
    </subcellularLocation>
</comment>
<proteinExistence type="inferred from homology"/>
<evidence type="ECO:0000256" key="3">
    <source>
        <dbReference type="ARBA" id="ARBA00022722"/>
    </source>
</evidence>
<dbReference type="NCBIfam" id="NF008629">
    <property type="entry name" value="PRK11617.1"/>
    <property type="match status" value="1"/>
</dbReference>
<dbReference type="Proteomes" id="UP001055102">
    <property type="component" value="Unassembled WGS sequence"/>
</dbReference>
<dbReference type="EC" id="3.1.21.7" evidence="6"/>
<dbReference type="CDD" id="cd06559">
    <property type="entry name" value="Endonuclease_V"/>
    <property type="match status" value="1"/>
</dbReference>
<keyword evidence="6" id="KW-0460">Magnesium</keyword>
<accession>A0ABQ4SPT8</accession>
<dbReference type="Pfam" id="PF04493">
    <property type="entry name" value="Endonuclease_5"/>
    <property type="match status" value="1"/>
</dbReference>
<evidence type="ECO:0000313" key="7">
    <source>
        <dbReference type="EMBL" id="GJE05097.1"/>
    </source>
</evidence>
<feature type="binding site" evidence="6">
    <location>
        <position position="111"/>
    </location>
    <ligand>
        <name>Mg(2+)</name>
        <dbReference type="ChEBI" id="CHEBI:18420"/>
    </ligand>
</feature>
<feature type="binding site" evidence="6">
    <location>
        <position position="45"/>
    </location>
    <ligand>
        <name>Mg(2+)</name>
        <dbReference type="ChEBI" id="CHEBI:18420"/>
    </ligand>
</feature>
<evidence type="ECO:0000256" key="4">
    <source>
        <dbReference type="ARBA" id="ARBA00022759"/>
    </source>
</evidence>
<dbReference type="EMBL" id="BPQR01000007">
    <property type="protein sequence ID" value="GJE05097.1"/>
    <property type="molecule type" value="Genomic_DNA"/>
</dbReference>
<comment type="function">
    <text evidence="6">DNA repair enzyme involved in the repair of deaminated bases. Selectively cleaves double-stranded DNA at the second phosphodiester bond 3' to a deoxyinosine leaving behind the intact lesion on the nicked DNA.</text>
</comment>
<comment type="caution">
    <text evidence="7">The sequence shown here is derived from an EMBL/GenBank/DDBJ whole genome shotgun (WGS) entry which is preliminary data.</text>
</comment>
<dbReference type="PANTHER" id="PTHR28511:SF1">
    <property type="entry name" value="ENDONUCLEASE V"/>
    <property type="match status" value="1"/>
</dbReference>
<organism evidence="7 8">
    <name type="scientific">Methylobacterium jeotgali</name>
    <dbReference type="NCBI Taxonomy" id="381630"/>
    <lineage>
        <taxon>Bacteria</taxon>
        <taxon>Pseudomonadati</taxon>
        <taxon>Pseudomonadota</taxon>
        <taxon>Alphaproteobacteria</taxon>
        <taxon>Hyphomicrobiales</taxon>
        <taxon>Methylobacteriaceae</taxon>
        <taxon>Methylobacterium</taxon>
    </lineage>
</organism>
<keyword evidence="6" id="KW-0479">Metal-binding</keyword>
<comment type="cofactor">
    <cofactor evidence="6">
        <name>Mg(2+)</name>
        <dbReference type="ChEBI" id="CHEBI:18420"/>
    </cofactor>
</comment>